<dbReference type="Proteomes" id="UP000092605">
    <property type="component" value="Unassembled WGS sequence"/>
</dbReference>
<dbReference type="Gene3D" id="3.40.50.300">
    <property type="entry name" value="P-loop containing nucleotide triphosphate hydrolases"/>
    <property type="match status" value="2"/>
</dbReference>
<keyword evidence="3 6" id="KW-0347">Helicase</keyword>
<protein>
    <submittedName>
        <fullName evidence="6">UvrD-like DNA helicase</fullName>
    </submittedName>
    <submittedName>
        <fullName evidence="7">UvrD/REP helicase N-terminal domain-containing protein</fullName>
    </submittedName>
</protein>
<evidence type="ECO:0000256" key="2">
    <source>
        <dbReference type="ARBA" id="ARBA00022801"/>
    </source>
</evidence>
<dbReference type="Pfam" id="PF00580">
    <property type="entry name" value="UvrD-helicase"/>
    <property type="match status" value="1"/>
</dbReference>
<proteinExistence type="predicted"/>
<dbReference type="SUPFAM" id="SSF52540">
    <property type="entry name" value="P-loop containing nucleoside triphosphate hydrolases"/>
    <property type="match status" value="1"/>
</dbReference>
<dbReference type="InterPro" id="IPR000212">
    <property type="entry name" value="DNA_helicase_UvrD/REP"/>
</dbReference>
<evidence type="ECO:0000256" key="4">
    <source>
        <dbReference type="ARBA" id="ARBA00022840"/>
    </source>
</evidence>
<keyword evidence="2" id="KW-0378">Hydrolase</keyword>
<comment type="caution">
    <text evidence="6">The sequence shown here is derived from an EMBL/GenBank/DDBJ whole genome shotgun (WGS) entry which is preliminary data.</text>
</comment>
<dbReference type="Proteomes" id="UP000323392">
    <property type="component" value="Unassembled WGS sequence"/>
</dbReference>
<dbReference type="GO" id="GO:0005524">
    <property type="term" value="F:ATP binding"/>
    <property type="evidence" value="ECO:0007669"/>
    <property type="project" value="UniProtKB-KW"/>
</dbReference>
<dbReference type="OrthoDB" id="1742800at2"/>
<feature type="domain" description="UvrD-like helicase ATP-binding" evidence="5">
    <location>
        <begin position="215"/>
        <end position="370"/>
    </location>
</feature>
<dbReference type="EMBL" id="FRBG01000005">
    <property type="protein sequence ID" value="SHK81073.1"/>
    <property type="molecule type" value="Genomic_DNA"/>
</dbReference>
<keyword evidence="4" id="KW-0067">ATP-binding</keyword>
<evidence type="ECO:0000313" key="8">
    <source>
        <dbReference type="Proteomes" id="UP000092605"/>
    </source>
</evidence>
<dbReference type="PATRIC" id="fig|1121328.3.peg.912"/>
<dbReference type="InterPro" id="IPR014016">
    <property type="entry name" value="UvrD-like_ATP-bd"/>
</dbReference>
<evidence type="ECO:0000259" key="5">
    <source>
        <dbReference type="Pfam" id="PF00580"/>
    </source>
</evidence>
<name>A0A150FQC3_CLOPD</name>
<dbReference type="GO" id="GO:0000725">
    <property type="term" value="P:recombinational repair"/>
    <property type="evidence" value="ECO:0007669"/>
    <property type="project" value="TreeGrafter"/>
</dbReference>
<dbReference type="EMBL" id="LSFY01000001">
    <property type="protein sequence ID" value="KXZ39831.1"/>
    <property type="molecule type" value="Genomic_DNA"/>
</dbReference>
<evidence type="ECO:0000313" key="9">
    <source>
        <dbReference type="Proteomes" id="UP000323392"/>
    </source>
</evidence>
<evidence type="ECO:0000313" key="6">
    <source>
        <dbReference type="EMBL" id="KXZ39831.1"/>
    </source>
</evidence>
<reference evidence="7 9" key="2">
    <citation type="submission" date="2016-11" db="EMBL/GenBank/DDBJ databases">
        <authorList>
            <person name="Varghese N."/>
            <person name="Submissions S."/>
        </authorList>
    </citation>
    <scope>NUCLEOTIDE SEQUENCE [LARGE SCALE GENOMIC DNA]</scope>
    <source>
        <strain evidence="7 9">DSM 7308</strain>
    </source>
</reference>
<dbReference type="STRING" id="1121328.JWYL7_0906"/>
<dbReference type="GO" id="GO:0003677">
    <property type="term" value="F:DNA binding"/>
    <property type="evidence" value="ECO:0007669"/>
    <property type="project" value="InterPro"/>
</dbReference>
<dbReference type="InterPro" id="IPR027417">
    <property type="entry name" value="P-loop_NTPase"/>
</dbReference>
<dbReference type="RefSeq" id="WP_066069672.1">
    <property type="nucleotide sequence ID" value="NZ_FRBG01000005.1"/>
</dbReference>
<dbReference type="GO" id="GO:0043138">
    <property type="term" value="F:3'-5' DNA helicase activity"/>
    <property type="evidence" value="ECO:0007669"/>
    <property type="project" value="TreeGrafter"/>
</dbReference>
<keyword evidence="1" id="KW-0547">Nucleotide-binding</keyword>
<evidence type="ECO:0000256" key="3">
    <source>
        <dbReference type="ARBA" id="ARBA00022806"/>
    </source>
</evidence>
<accession>A0A150FQC3</accession>
<dbReference type="AlphaFoldDB" id="A0A150FQC3"/>
<dbReference type="GO" id="GO:0016787">
    <property type="term" value="F:hydrolase activity"/>
    <property type="evidence" value="ECO:0007669"/>
    <property type="project" value="UniProtKB-KW"/>
</dbReference>
<evidence type="ECO:0000256" key="1">
    <source>
        <dbReference type="ARBA" id="ARBA00022741"/>
    </source>
</evidence>
<dbReference type="PANTHER" id="PTHR11070:SF2">
    <property type="entry name" value="ATP-DEPENDENT DNA HELICASE SRS2"/>
    <property type="match status" value="1"/>
</dbReference>
<dbReference type="PANTHER" id="PTHR11070">
    <property type="entry name" value="UVRD / RECB / PCRA DNA HELICASE FAMILY MEMBER"/>
    <property type="match status" value="1"/>
</dbReference>
<sequence>MKLYSGNITSDIESLKIKKSERDFYKDISERLEGTAISKIVPCKGISLDLMYIENNNILFMKFMDTSSDTYEILEEELIEVINEEYNTIKANIDKFNLDIKYNIVYIMPYVRINRYVHSEEFIKYHIIDKTKYEYIVKDANFLKRYFVGENEETILNLFRFYICSEYHVVKSGIENRVINRDFKRITFNHKNYNYSGLFLDYTQISKINSIKYCNSLVTGGSGSGKTTLLMSRSIKLSKLYPRDRFLFITHSKHLMNNIKTEISVLQGDIDNLDIYNFHGFVIKLAKQFNLVVDFRKLNENFNKYFNNIFLQVKNYLKDKVIYKGIFIDEGEKFDTDQIKFLESILYENKKILNISVDTGKNTSKAISIETILNFINIDEFVELNYNYRQTRNIVNFINKFTYNVEDYITRKVNNNYEYKFQKTHSLRNDGNKVQIIKVDTIDEKIETIIWEINHLVYQKGLNFSDIVVVYPFNKRKLKNGNSIYFQYILRKALENNGIPYIYGTDELNSLEEKQGVTITNICFANNVEYRAVIFCEIEMLYDHKINPDLTNYKKSKFVCNLNIVYTALTRSIDFLTIITTLKNEESDIMDMLNNSLDF</sequence>
<evidence type="ECO:0000313" key="7">
    <source>
        <dbReference type="EMBL" id="SHK81073.1"/>
    </source>
</evidence>
<keyword evidence="9" id="KW-1185">Reference proteome</keyword>
<reference evidence="6 8" key="1">
    <citation type="submission" date="2016-02" db="EMBL/GenBank/DDBJ databases">
        <title>Draft genome sequence for Clostridium paradoxum JW-YL-7.</title>
        <authorList>
            <person name="Utturkar S.M."/>
            <person name="Lancaster A."/>
            <person name="Poole F.L."/>
            <person name="Adams M.W."/>
            <person name="Brown S.D."/>
        </authorList>
    </citation>
    <scope>NUCLEOTIDE SEQUENCE [LARGE SCALE GENOMIC DNA]</scope>
    <source>
        <strain evidence="6 8">JW-YL-7</strain>
    </source>
</reference>
<gene>
    <name evidence="6" type="ORF">JWYL7_0906</name>
    <name evidence="7" type="ORF">SAMN05661008_00948</name>
</gene>
<organism evidence="6 8">
    <name type="scientific">Alkalithermobacter thermoalcaliphilus JW-YL-7 = DSM 7308</name>
    <dbReference type="NCBI Taxonomy" id="1121328"/>
    <lineage>
        <taxon>Bacteria</taxon>
        <taxon>Bacillati</taxon>
        <taxon>Bacillota</taxon>
        <taxon>Clostridia</taxon>
        <taxon>Peptostreptococcales</taxon>
        <taxon>Tepidibacteraceae</taxon>
        <taxon>Alkalithermobacter</taxon>
    </lineage>
</organism>